<keyword evidence="6" id="KW-0442">Lipid degradation</keyword>
<evidence type="ECO:0000256" key="6">
    <source>
        <dbReference type="ARBA" id="ARBA00022963"/>
    </source>
</evidence>
<sequence length="398" mass="45291">MTGTSTTELYYDPFDFDIDDNPYPIWRRMRDEAPLYHNEKYNFYALSRYYDVARELHNWDTYRSGRGTTMDIIMSGVEVPPGVILFEDPPLHDIHRRVLSKVFTPRRMEAIEPLVRQYCIRALDALKGVSTFDLITDFGALIPMRTIGYLLGIPEEGQQQIRDNTDASIGLKEGSFRSVSAATFENAYQLFAEYIEWRAEHPADDLMTQLLNAEVEEDGELRPLTRIEVLTYTSMIAGAGNETTTRLIGFIGQLLAEHPDQRRELVEDFSLIPGAIEEVLRYESPSPVQARYVARDTEVHGQTIAEGSVMLLLNGSANRDERHYPNGESFDIHRTGSHLSFGQGLHFCMGSSLARMQARVALEEMLKRWPEWDVDFDNAAMAHTSSVRGWGRLPVITG</sequence>
<dbReference type="CDD" id="cd11078">
    <property type="entry name" value="CYP130-like"/>
    <property type="match status" value="1"/>
</dbReference>
<keyword evidence="20" id="KW-1185">Reference proteome</keyword>
<evidence type="ECO:0000256" key="8">
    <source>
        <dbReference type="ARBA" id="ARBA00023004"/>
    </source>
</evidence>
<dbReference type="PROSITE" id="PS00086">
    <property type="entry name" value="CYTOCHROME_P450"/>
    <property type="match status" value="1"/>
</dbReference>
<dbReference type="GO" id="GO:0036199">
    <property type="term" value="F:cholest-4-en-3-one 26-monooxygenase activity"/>
    <property type="evidence" value="ECO:0007669"/>
    <property type="project" value="TreeGrafter"/>
</dbReference>
<dbReference type="GO" id="GO:0005506">
    <property type="term" value="F:iron ion binding"/>
    <property type="evidence" value="ECO:0007669"/>
    <property type="project" value="InterPro"/>
</dbReference>
<accession>A0AAD1HDE9</accession>
<evidence type="ECO:0000256" key="5">
    <source>
        <dbReference type="ARBA" id="ARBA00022723"/>
    </source>
</evidence>
<evidence type="ECO:0000313" key="19">
    <source>
        <dbReference type="EMBL" id="BBX03355.1"/>
    </source>
</evidence>
<keyword evidence="4 18" id="KW-0349">Heme</keyword>
<evidence type="ECO:0000256" key="16">
    <source>
        <dbReference type="ARBA" id="ARBA00082981"/>
    </source>
</evidence>
<protein>
    <recommendedName>
        <fullName evidence="14">Steroid C26-monooxygenase</fullName>
    </recommendedName>
    <alternativeName>
        <fullName evidence="15">Cholest-4-en-3-one C26-monooxygenase</fullName>
    </alternativeName>
    <alternativeName>
        <fullName evidence="17">Cholesterol C26-monooxygenase</fullName>
    </alternativeName>
    <alternativeName>
        <fullName evidence="16">Steroid C27-monooxygenase</fullName>
    </alternativeName>
</protein>
<dbReference type="GO" id="GO:0020037">
    <property type="term" value="F:heme binding"/>
    <property type="evidence" value="ECO:0007669"/>
    <property type="project" value="InterPro"/>
</dbReference>
<dbReference type="InterPro" id="IPR017972">
    <property type="entry name" value="Cyt_P450_CS"/>
</dbReference>
<proteinExistence type="inferred from homology"/>
<evidence type="ECO:0000256" key="15">
    <source>
        <dbReference type="ARBA" id="ARBA00079588"/>
    </source>
</evidence>
<evidence type="ECO:0000313" key="20">
    <source>
        <dbReference type="Proteomes" id="UP000466681"/>
    </source>
</evidence>
<dbReference type="InterPro" id="IPR002397">
    <property type="entry name" value="Cyt_P450_B"/>
</dbReference>
<dbReference type="PANTHER" id="PTHR46696">
    <property type="entry name" value="P450, PUTATIVE (EUROFUNG)-RELATED"/>
    <property type="match status" value="1"/>
</dbReference>
<dbReference type="InterPro" id="IPR036396">
    <property type="entry name" value="Cyt_P450_sf"/>
</dbReference>
<dbReference type="EMBL" id="AP022560">
    <property type="protein sequence ID" value="BBX03355.1"/>
    <property type="molecule type" value="Genomic_DNA"/>
</dbReference>
<evidence type="ECO:0000256" key="14">
    <source>
        <dbReference type="ARBA" id="ARBA00070775"/>
    </source>
</evidence>
<comment type="pathway">
    <text evidence="13">Steroid metabolism; cholesterol degradation.</text>
</comment>
<comment type="cofactor">
    <cofactor evidence="1">
        <name>heme</name>
        <dbReference type="ChEBI" id="CHEBI:30413"/>
    </cofactor>
</comment>
<keyword evidence="7 18" id="KW-0560">Oxidoreductase</keyword>
<dbReference type="PRINTS" id="PR00359">
    <property type="entry name" value="BP450"/>
</dbReference>
<dbReference type="Proteomes" id="UP000466681">
    <property type="component" value="Chromosome"/>
</dbReference>
<dbReference type="SUPFAM" id="SSF48264">
    <property type="entry name" value="Cytochrome P450"/>
    <property type="match status" value="1"/>
</dbReference>
<comment type="similarity">
    <text evidence="2 18">Belongs to the cytochrome P450 family.</text>
</comment>
<dbReference type="AlphaFoldDB" id="A0AAD1HDE9"/>
<dbReference type="PANTHER" id="PTHR46696:SF4">
    <property type="entry name" value="BIOTIN BIOSYNTHESIS CYTOCHROME P450"/>
    <property type="match status" value="1"/>
</dbReference>
<dbReference type="InterPro" id="IPR001128">
    <property type="entry name" value="Cyt_P450"/>
</dbReference>
<dbReference type="GO" id="GO:0008395">
    <property type="term" value="F:steroid hydroxylase activity"/>
    <property type="evidence" value="ECO:0007669"/>
    <property type="project" value="TreeGrafter"/>
</dbReference>
<keyword evidence="9 18" id="KW-0503">Monooxygenase</keyword>
<keyword evidence="5 18" id="KW-0479">Metal-binding</keyword>
<keyword evidence="11" id="KW-1207">Sterol metabolism</keyword>
<evidence type="ECO:0000256" key="2">
    <source>
        <dbReference type="ARBA" id="ARBA00010617"/>
    </source>
</evidence>
<dbReference type="FunFam" id="1.10.630.10:FF:000018">
    <property type="entry name" value="Cytochrome P450 monooxygenase"/>
    <property type="match status" value="1"/>
</dbReference>
<evidence type="ECO:0000256" key="11">
    <source>
        <dbReference type="ARBA" id="ARBA00023166"/>
    </source>
</evidence>
<evidence type="ECO:0000256" key="4">
    <source>
        <dbReference type="ARBA" id="ARBA00022617"/>
    </source>
</evidence>
<evidence type="ECO:0000256" key="10">
    <source>
        <dbReference type="ARBA" id="ARBA00023098"/>
    </source>
</evidence>
<reference evidence="19 20" key="1">
    <citation type="journal article" date="2019" name="Emerg. Microbes Infect.">
        <title>Comprehensive subspecies identification of 175 nontuberculous mycobacteria species based on 7547 genomic profiles.</title>
        <authorList>
            <person name="Matsumoto Y."/>
            <person name="Kinjo T."/>
            <person name="Motooka D."/>
            <person name="Nabeya D."/>
            <person name="Jung N."/>
            <person name="Uechi K."/>
            <person name="Horii T."/>
            <person name="Iida T."/>
            <person name="Fujita J."/>
            <person name="Nakamura S."/>
        </authorList>
    </citation>
    <scope>NUCLEOTIDE SEQUENCE [LARGE SCALE GENOMIC DNA]</scope>
    <source>
        <strain evidence="19 20">JCM 6375</strain>
    </source>
</reference>
<keyword evidence="10" id="KW-0443">Lipid metabolism</keyword>
<evidence type="ECO:0000256" key="7">
    <source>
        <dbReference type="ARBA" id="ARBA00023002"/>
    </source>
</evidence>
<evidence type="ECO:0000256" key="13">
    <source>
        <dbReference type="ARBA" id="ARBA00049645"/>
    </source>
</evidence>
<dbReference type="Pfam" id="PF00067">
    <property type="entry name" value="p450"/>
    <property type="match status" value="1"/>
</dbReference>
<dbReference type="GO" id="GO:0006707">
    <property type="term" value="P:cholesterol catabolic process"/>
    <property type="evidence" value="ECO:0007669"/>
    <property type="project" value="TreeGrafter"/>
</dbReference>
<gene>
    <name evidence="19" type="ORF">MMOR_42910</name>
</gene>
<organism evidence="19 20">
    <name type="scientific">Mycolicibacterium moriokaense</name>
    <dbReference type="NCBI Taxonomy" id="39691"/>
    <lineage>
        <taxon>Bacteria</taxon>
        <taxon>Bacillati</taxon>
        <taxon>Actinomycetota</taxon>
        <taxon>Actinomycetes</taxon>
        <taxon>Mycobacteriales</taxon>
        <taxon>Mycobacteriaceae</taxon>
        <taxon>Mycolicibacterium</taxon>
    </lineage>
</organism>
<evidence type="ECO:0000256" key="12">
    <source>
        <dbReference type="ARBA" id="ARBA00023221"/>
    </source>
</evidence>
<keyword evidence="3" id="KW-0153">Cholesterol metabolism</keyword>
<keyword evidence="12" id="KW-0753">Steroid metabolism</keyword>
<dbReference type="KEGG" id="mmor:MMOR_42910"/>
<keyword evidence="8 18" id="KW-0408">Iron</keyword>
<evidence type="ECO:0000256" key="3">
    <source>
        <dbReference type="ARBA" id="ARBA00022548"/>
    </source>
</evidence>
<evidence type="ECO:0000256" key="1">
    <source>
        <dbReference type="ARBA" id="ARBA00001971"/>
    </source>
</evidence>
<dbReference type="RefSeq" id="WP_083149986.1">
    <property type="nucleotide sequence ID" value="NZ_AP022560.1"/>
</dbReference>
<dbReference type="Gene3D" id="1.10.630.10">
    <property type="entry name" value="Cytochrome P450"/>
    <property type="match status" value="1"/>
</dbReference>
<name>A0AAD1HDE9_9MYCO</name>
<evidence type="ECO:0000256" key="18">
    <source>
        <dbReference type="RuleBase" id="RU000461"/>
    </source>
</evidence>
<dbReference type="PRINTS" id="PR00385">
    <property type="entry name" value="P450"/>
</dbReference>
<evidence type="ECO:0000256" key="9">
    <source>
        <dbReference type="ARBA" id="ARBA00023033"/>
    </source>
</evidence>
<evidence type="ECO:0000256" key="17">
    <source>
        <dbReference type="ARBA" id="ARBA00083909"/>
    </source>
</evidence>